<dbReference type="InterPro" id="IPR007867">
    <property type="entry name" value="GMC_OxRtase_C"/>
</dbReference>
<dbReference type="PROSITE" id="PS51257">
    <property type="entry name" value="PROKAR_LIPOPROTEIN"/>
    <property type="match status" value="1"/>
</dbReference>
<dbReference type="Pfam" id="PF05199">
    <property type="entry name" value="GMC_oxred_C"/>
    <property type="match status" value="1"/>
</dbReference>
<dbReference type="PIRSF" id="PIRSF000137">
    <property type="entry name" value="Alcohol_oxidase"/>
    <property type="match status" value="1"/>
</dbReference>
<comment type="cofactor">
    <cofactor evidence="2">
        <name>FAD</name>
        <dbReference type="ChEBI" id="CHEBI:57692"/>
    </cofactor>
</comment>
<evidence type="ECO:0000256" key="1">
    <source>
        <dbReference type="ARBA" id="ARBA00010790"/>
    </source>
</evidence>
<dbReference type="GeneID" id="19471662"/>
<dbReference type="InterPro" id="IPR000172">
    <property type="entry name" value="GMC_OxRdtase_N"/>
</dbReference>
<dbReference type="PANTHER" id="PTHR11552">
    <property type="entry name" value="GLUCOSE-METHANOL-CHOLINE GMC OXIDOREDUCTASE"/>
    <property type="match status" value="1"/>
</dbReference>
<dbReference type="OrthoDB" id="3525285at2759"/>
<dbReference type="KEGG" id="glz:GLAREA_12622"/>
<sequence length="587" mass="63788">MTRYDNTNAIELTEVDMIVVGGGTSGCIIAGRIAKAQPDISIFVIEGGLDNRHDPTISKPILCSTHIKGESNFMSIYQAQRLPDTVNRDCFIKTAAVLGGGSSVNFCIYTRPSAADFDSFNADGWAFKDILPFMRKFETFHGYGNSRVHGYDGPVHISDGGFCVPRVESMIFESAARSGYDYIEDAQDPTELPSIGVAKWRRYASTDGVRQDTAHTYLHPLLDDNQHPNLHLALNTKVSRVIFDKYNCVIGVECYSDREILKVIATKRVILAAGTFGTPQILERSGIGSSRLLKSLAIPLVSELSQVGENYQDHPLISAAYKTSLKPGETLDGVLGSGKTLAHAIQTGDPILGWNGVDICFKLRPTEMEIANFSLAMQAAWEKDFQHVPDRPVIYLAVVSGFIGDRKAVPAGQYVCITSWLAHPYSRGKIHIASSHANDPPIFHSGFLSDPDNLDLEMLVWAYRKGHEIMRSFSFYDGEADVDGAAGLGHPDGIFLENGKLRADNGPIQDFVRRTVTSALHPLGTCRIGSGDLGVVNERLAVHAVGGLRCADLSICPNNLGTNTASVAMTVGEKAAAMILEDLIVPC</sequence>
<dbReference type="EMBL" id="KE145362">
    <property type="protein sequence ID" value="EPE31319.1"/>
    <property type="molecule type" value="Genomic_DNA"/>
</dbReference>
<evidence type="ECO:0000259" key="3">
    <source>
        <dbReference type="PROSITE" id="PS00624"/>
    </source>
</evidence>
<evidence type="ECO:0000256" key="2">
    <source>
        <dbReference type="PIRSR" id="PIRSR000137-2"/>
    </source>
</evidence>
<feature type="binding site" evidence="2">
    <location>
        <position position="238"/>
    </location>
    <ligand>
        <name>FAD</name>
        <dbReference type="ChEBI" id="CHEBI:57692"/>
    </ligand>
</feature>
<dbReference type="Gene3D" id="3.50.50.60">
    <property type="entry name" value="FAD/NAD(P)-binding domain"/>
    <property type="match status" value="1"/>
</dbReference>
<dbReference type="SUPFAM" id="SSF54373">
    <property type="entry name" value="FAD-linked reductases, C-terminal domain"/>
    <property type="match status" value="1"/>
</dbReference>
<accession>S3D2G1</accession>
<dbReference type="InterPro" id="IPR012132">
    <property type="entry name" value="GMC_OxRdtase"/>
</dbReference>
<keyword evidence="2" id="KW-0285">Flavoprotein</keyword>
<proteinExistence type="inferred from homology"/>
<dbReference type="PROSITE" id="PS00624">
    <property type="entry name" value="GMC_OXRED_2"/>
    <property type="match status" value="1"/>
</dbReference>
<evidence type="ECO:0000313" key="4">
    <source>
        <dbReference type="EMBL" id="EPE31319.1"/>
    </source>
</evidence>
<dbReference type="eggNOG" id="KOG1238">
    <property type="taxonomic scope" value="Eukaryota"/>
</dbReference>
<dbReference type="SUPFAM" id="SSF51905">
    <property type="entry name" value="FAD/NAD(P)-binding domain"/>
    <property type="match status" value="1"/>
</dbReference>
<feature type="domain" description="Glucose-methanol-choline oxidoreductase N-terminal" evidence="3">
    <location>
        <begin position="274"/>
        <end position="288"/>
    </location>
</feature>
<dbReference type="AlphaFoldDB" id="S3D2G1"/>
<keyword evidence="5" id="KW-1185">Reference proteome</keyword>
<comment type="similarity">
    <text evidence="1">Belongs to the GMC oxidoreductase family.</text>
</comment>
<dbReference type="GO" id="GO:0016614">
    <property type="term" value="F:oxidoreductase activity, acting on CH-OH group of donors"/>
    <property type="evidence" value="ECO:0007669"/>
    <property type="project" value="InterPro"/>
</dbReference>
<dbReference type="STRING" id="1116229.S3D2G1"/>
<evidence type="ECO:0000313" key="5">
    <source>
        <dbReference type="Proteomes" id="UP000016922"/>
    </source>
</evidence>
<dbReference type="HOGENOM" id="CLU_002865_5_1_1"/>
<dbReference type="GO" id="GO:0050660">
    <property type="term" value="F:flavin adenine dinucleotide binding"/>
    <property type="evidence" value="ECO:0007669"/>
    <property type="project" value="InterPro"/>
</dbReference>
<keyword evidence="2" id="KW-0274">FAD</keyword>
<feature type="binding site" evidence="2">
    <location>
        <begin position="24"/>
        <end position="25"/>
    </location>
    <ligand>
        <name>FAD</name>
        <dbReference type="ChEBI" id="CHEBI:57692"/>
    </ligand>
</feature>
<dbReference type="RefSeq" id="XP_008081594.1">
    <property type="nucleotide sequence ID" value="XM_008083403.1"/>
</dbReference>
<feature type="binding site" evidence="2">
    <location>
        <position position="97"/>
    </location>
    <ligand>
        <name>FAD</name>
        <dbReference type="ChEBI" id="CHEBI:57692"/>
    </ligand>
</feature>
<reference evidence="4 5" key="1">
    <citation type="journal article" date="2013" name="BMC Genomics">
        <title>Genomics-driven discovery of the pneumocandin biosynthetic gene cluster in the fungus Glarea lozoyensis.</title>
        <authorList>
            <person name="Chen L."/>
            <person name="Yue Q."/>
            <person name="Zhang X."/>
            <person name="Xiang M."/>
            <person name="Wang C."/>
            <person name="Li S."/>
            <person name="Che Y."/>
            <person name="Ortiz-Lopez F.J."/>
            <person name="Bills G.F."/>
            <person name="Liu X."/>
            <person name="An Z."/>
        </authorList>
    </citation>
    <scope>NUCLEOTIDE SEQUENCE [LARGE SCALE GENOMIC DNA]</scope>
    <source>
        <strain evidence="5">ATCC 20868 / MF5171</strain>
    </source>
</reference>
<dbReference type="InterPro" id="IPR036188">
    <property type="entry name" value="FAD/NAD-bd_sf"/>
</dbReference>
<organism evidence="4 5">
    <name type="scientific">Glarea lozoyensis (strain ATCC 20868 / MF5171)</name>
    <dbReference type="NCBI Taxonomy" id="1116229"/>
    <lineage>
        <taxon>Eukaryota</taxon>
        <taxon>Fungi</taxon>
        <taxon>Dikarya</taxon>
        <taxon>Ascomycota</taxon>
        <taxon>Pezizomycotina</taxon>
        <taxon>Leotiomycetes</taxon>
        <taxon>Helotiales</taxon>
        <taxon>Helotiaceae</taxon>
        <taxon>Glarea</taxon>
    </lineage>
</organism>
<dbReference type="PANTHER" id="PTHR11552:SF78">
    <property type="entry name" value="GLUCOSE-METHANOL-CHOLINE OXIDOREDUCTASE N-TERMINAL DOMAIN-CONTAINING PROTEIN"/>
    <property type="match status" value="1"/>
</dbReference>
<dbReference type="Proteomes" id="UP000016922">
    <property type="component" value="Unassembled WGS sequence"/>
</dbReference>
<name>S3D2G1_GLAL2</name>
<protein>
    <submittedName>
        <fullName evidence="4">FAD/NAD(P)-binding protein</fullName>
    </submittedName>
</protein>
<gene>
    <name evidence="4" type="ORF">GLAREA_12622</name>
</gene>
<dbReference type="Pfam" id="PF00732">
    <property type="entry name" value="GMC_oxred_N"/>
    <property type="match status" value="1"/>
</dbReference>
<dbReference type="Gene3D" id="3.30.560.10">
    <property type="entry name" value="Glucose Oxidase, domain 3"/>
    <property type="match status" value="1"/>
</dbReference>